<feature type="transmembrane region" description="Helical" evidence="1">
    <location>
        <begin position="292"/>
        <end position="314"/>
    </location>
</feature>
<feature type="transmembrane region" description="Helical" evidence="1">
    <location>
        <begin position="155"/>
        <end position="176"/>
    </location>
</feature>
<gene>
    <name evidence="2" type="ORF">Q9L42_003820</name>
</gene>
<dbReference type="AlphaFoldDB" id="A0AAU7NW75"/>
<dbReference type="KEGG" id="mech:Q9L42_003820"/>
<dbReference type="Proteomes" id="UP001225378">
    <property type="component" value="Chromosome"/>
</dbReference>
<feature type="transmembrane region" description="Helical" evidence="1">
    <location>
        <begin position="248"/>
        <end position="266"/>
    </location>
</feature>
<dbReference type="EMBL" id="CP157743">
    <property type="protein sequence ID" value="XBS21262.1"/>
    <property type="molecule type" value="Genomic_DNA"/>
</dbReference>
<keyword evidence="1" id="KW-1133">Transmembrane helix</keyword>
<keyword evidence="1" id="KW-0472">Membrane</keyword>
<organism evidence="2 3">
    <name type="scientific">Methylomarinum roseum</name>
    <dbReference type="NCBI Taxonomy" id="3067653"/>
    <lineage>
        <taxon>Bacteria</taxon>
        <taxon>Pseudomonadati</taxon>
        <taxon>Pseudomonadota</taxon>
        <taxon>Gammaproteobacteria</taxon>
        <taxon>Methylococcales</taxon>
        <taxon>Methylococcaceae</taxon>
        <taxon>Methylomarinum</taxon>
    </lineage>
</organism>
<sequence length="324" mass="36965">MKSPLESGLGWINKCFDSTNFDQINQQNYVRLWTRFQNIEKKGPAASAIEEQLDKLKSHPDWNTVKTVELLMIPLLSECDLDIELRYQLHKAATLFNDQEYAFFNQEFKKIAEEDAESVREKKRALLSKLTASLHRFYEGRQHRSMYANKARLKIGFFFSAAILLSVFLLAIGILYPDGIYQYVADSPWLKTLTAESPDSTPIHLHFAITALMAGYMGACFSMLISLKARVETVTLQELGNLHSLHFILTRIITGIGAALICYYFFRAELLSGSLFPDFGQKQEINLNSKSFFSLIIWCFIAGFSEKLVPSILSTTEAQLDKKR</sequence>
<evidence type="ECO:0000313" key="3">
    <source>
        <dbReference type="Proteomes" id="UP001225378"/>
    </source>
</evidence>
<keyword evidence="3" id="KW-1185">Reference proteome</keyword>
<feature type="transmembrane region" description="Helical" evidence="1">
    <location>
        <begin position="203"/>
        <end position="227"/>
    </location>
</feature>
<reference evidence="2 3" key="1">
    <citation type="journal article" date="2024" name="Microbiology">
        <title>Methylomarinum rosea sp. nov., a novel halophilic methanotrophic bacterium from the hypersaline Lake Elton.</title>
        <authorList>
            <person name="Suleimanov R.Z."/>
            <person name="Oshkin I.Y."/>
            <person name="Danilova O.V."/>
            <person name="Suzina N.E."/>
            <person name="Dedysh S.N."/>
        </authorList>
    </citation>
    <scope>NUCLEOTIDE SEQUENCE [LARGE SCALE GENOMIC DNA]</scope>
    <source>
        <strain evidence="2 3">Ch1-1</strain>
    </source>
</reference>
<accession>A0AAU7NW75</accession>
<proteinExistence type="predicted"/>
<dbReference type="RefSeq" id="WP_349431969.1">
    <property type="nucleotide sequence ID" value="NZ_CP157743.1"/>
</dbReference>
<evidence type="ECO:0000256" key="1">
    <source>
        <dbReference type="SAM" id="Phobius"/>
    </source>
</evidence>
<protein>
    <submittedName>
        <fullName evidence="2">Uncharacterized protein</fullName>
    </submittedName>
</protein>
<evidence type="ECO:0000313" key="2">
    <source>
        <dbReference type="EMBL" id="XBS21262.1"/>
    </source>
</evidence>
<keyword evidence="1" id="KW-0812">Transmembrane</keyword>
<name>A0AAU7NW75_9GAMM</name>